<keyword evidence="9" id="KW-0256">Endoplasmic reticulum</keyword>
<evidence type="ECO:0000256" key="20">
    <source>
        <dbReference type="ARBA" id="ARBA00023180"/>
    </source>
</evidence>
<evidence type="ECO:0000256" key="3">
    <source>
        <dbReference type="ARBA" id="ARBA00004648"/>
    </source>
</evidence>
<evidence type="ECO:0000256" key="8">
    <source>
        <dbReference type="ARBA" id="ARBA00022692"/>
    </source>
</evidence>
<feature type="compositionally biased region" description="Low complexity" evidence="26">
    <location>
        <begin position="552"/>
        <end position="583"/>
    </location>
</feature>
<keyword evidence="29" id="KW-1185">Reference proteome</keyword>
<keyword evidence="10" id="KW-0735">Signal-anchor</keyword>
<dbReference type="GO" id="GO:0000981">
    <property type="term" value="F:DNA-binding transcription factor activity, RNA polymerase II-specific"/>
    <property type="evidence" value="ECO:0007669"/>
    <property type="project" value="TreeGrafter"/>
</dbReference>
<evidence type="ECO:0000256" key="10">
    <source>
        <dbReference type="ARBA" id="ARBA00022968"/>
    </source>
</evidence>
<comment type="similarity">
    <text evidence="4">Belongs to the bZIP family. CNC subfamily.</text>
</comment>
<proteinExistence type="inferred from homology"/>
<feature type="compositionally biased region" description="Polar residues" evidence="26">
    <location>
        <begin position="521"/>
        <end position="530"/>
    </location>
</feature>
<keyword evidence="7" id="KW-0153">Cholesterol metabolism</keyword>
<feature type="region of interest" description="Disordered" evidence="26">
    <location>
        <begin position="655"/>
        <end position="697"/>
    </location>
</feature>
<keyword evidence="19" id="KW-1207">Sterol metabolism</keyword>
<evidence type="ECO:0000256" key="24">
    <source>
        <dbReference type="ARBA" id="ARBA00031659"/>
    </source>
</evidence>
<evidence type="ECO:0000256" key="21">
    <source>
        <dbReference type="ARBA" id="ARBA00023221"/>
    </source>
</evidence>
<sequence length="866" mass="95418">MYLKKYLTEGLIQVAIMLSLCGMRVDVGLEPYLPQPLHEMMLGPSAGITQTQFHNLWNRLDDGHHSHPKNIDLDGFFTSRRLLGWVRSLDRFQVPNAELETWLVHREPDMLPGERRGQPTPLERAPGGVLDESPGPLSEWSQSPGPLSEGSQSPAWAGRSRQEEAHRQVSLSLQECLRLLEHTFPFAHQPSEETSPAIGGAVDHESLPAGERGPLPSPLIPSEQPPLDLELQWQDLLAIMEPQGLDDGTPFPSSQDTDGFSGAIQNPLDASILSNYPSSSNGHNDNPMIYQDVHLMEAALPPETLLLPLTPSTELDQHSMRLNASEALENMDVNNSRSSTPYPSNMLSGDPSENLNMGLDVENGYTTFDMNPLTQEPADDFASDTNTGPHSLGALSSFDMDFCPNDLTSASATPQWSGTNANLPIIPPSHLLVDDEEDGDYGLPSPLGDLLEDAAILDEVSLLDLALEEGFSPEMAARLEEEGYLDPEPANRNAGQLDTNVPNTEEDHDGTSRWTMALRHQQGTSSILNQESEEKADSDSGLSLDCSFSPASPCGSESSCYSSSSTSSSSSSGTSTGSLYSEGNEQKDDDGGMGLDMELEVTIKQEEEEEEEEEEEGAVGGYYSSDVSKIGPTGYHEEKLFNGLPWQEHIGHDHTYNQAWPHTPTPATGKTAVRQSKYSSPQSRGKPYPRSSPGRFADAELWSRDDRRARSLKIPFSNELIVNLPVDDFNELLANHRLSEEQQNLVRDIRRRGKNKAAAQNCRRKKLGALLGLEEDVAGLRRRRALLRREKQEALKSLQEMERRLEGLYQEVMFSMRDEEGRPLAATDYALQFGANGSVTVTPRRHGALPRADGKAGKKHRDKKCE</sequence>
<dbReference type="GO" id="GO:0000978">
    <property type="term" value="F:RNA polymerase II cis-regulatory region sequence-specific DNA binding"/>
    <property type="evidence" value="ECO:0007669"/>
    <property type="project" value="InterPro"/>
</dbReference>
<feature type="region of interest" description="Disordered" evidence="26">
    <location>
        <begin position="189"/>
        <end position="211"/>
    </location>
</feature>
<keyword evidence="20" id="KW-0325">Glycoprotein</keyword>
<feature type="region of interest" description="Disordered" evidence="26">
    <location>
        <begin position="242"/>
        <end position="265"/>
    </location>
</feature>
<dbReference type="OrthoDB" id="7458135at2759"/>
<dbReference type="PANTHER" id="PTHR24411:SF31">
    <property type="entry name" value="ENDOPLASMIC RETICULUM MEMBRANE SENSOR NFE2L1"/>
    <property type="match status" value="1"/>
</dbReference>
<keyword evidence="16" id="KW-0472">Membrane</keyword>
<keyword evidence="17" id="KW-0010">Activator</keyword>
<feature type="domain" description="BZIP" evidence="27">
    <location>
        <begin position="745"/>
        <end position="808"/>
    </location>
</feature>
<keyword evidence="25" id="KW-0175">Coiled coil</keyword>
<evidence type="ECO:0000256" key="26">
    <source>
        <dbReference type="SAM" id="MobiDB-lite"/>
    </source>
</evidence>
<evidence type="ECO:0000256" key="22">
    <source>
        <dbReference type="ARBA" id="ARBA00023242"/>
    </source>
</evidence>
<dbReference type="SMART" id="SM00338">
    <property type="entry name" value="BRLZ"/>
    <property type="match status" value="1"/>
</dbReference>
<dbReference type="InterPro" id="IPR008917">
    <property type="entry name" value="TF_DNA-bd_sf"/>
</dbReference>
<evidence type="ECO:0000256" key="19">
    <source>
        <dbReference type="ARBA" id="ARBA00023166"/>
    </source>
</evidence>
<dbReference type="Proteomes" id="UP001148018">
    <property type="component" value="Unassembled WGS sequence"/>
</dbReference>
<keyword evidence="15" id="KW-0238">DNA-binding</keyword>
<accession>A0A9Q0E5G7</accession>
<evidence type="ECO:0000256" key="17">
    <source>
        <dbReference type="ARBA" id="ARBA00023159"/>
    </source>
</evidence>
<evidence type="ECO:0000256" key="2">
    <source>
        <dbReference type="ARBA" id="ARBA00004643"/>
    </source>
</evidence>
<feature type="region of interest" description="Disordered" evidence="26">
    <location>
        <begin position="110"/>
        <end position="163"/>
    </location>
</feature>
<protein>
    <recommendedName>
        <fullName evidence="5">Endoplasmic reticulum membrane sensor NFE2L1</fullName>
    </recommendedName>
    <alternativeName>
        <fullName evidence="24">Nuclear factor erythroid 2-related factor 1</fullName>
    </alternativeName>
    <alternativeName>
        <fullName evidence="23">Nuclear factor, erythroid derived 2, like 1</fullName>
    </alternativeName>
</protein>
<evidence type="ECO:0000256" key="7">
    <source>
        <dbReference type="ARBA" id="ARBA00022548"/>
    </source>
</evidence>
<dbReference type="InterPro" id="IPR047167">
    <property type="entry name" value="NFE2-like"/>
</dbReference>
<feature type="region of interest" description="Disordered" evidence="26">
    <location>
        <begin position="840"/>
        <end position="866"/>
    </location>
</feature>
<keyword evidence="21" id="KW-0753">Steroid metabolism</keyword>
<dbReference type="PANTHER" id="PTHR24411">
    <property type="entry name" value="NUCLEAR FACTOR ERYTHROID 2-RELATED FACTOR"/>
    <property type="match status" value="1"/>
</dbReference>
<evidence type="ECO:0000256" key="9">
    <source>
        <dbReference type="ARBA" id="ARBA00022824"/>
    </source>
</evidence>
<dbReference type="InterPro" id="IPR004826">
    <property type="entry name" value="bZIP_Maf"/>
</dbReference>
<evidence type="ECO:0000256" key="16">
    <source>
        <dbReference type="ARBA" id="ARBA00023136"/>
    </source>
</evidence>
<keyword evidence="6" id="KW-0678">Repressor</keyword>
<keyword evidence="22" id="KW-0539">Nucleus</keyword>
<evidence type="ECO:0000256" key="12">
    <source>
        <dbReference type="ARBA" id="ARBA00023015"/>
    </source>
</evidence>
<keyword evidence="13" id="KW-0443">Lipid metabolism</keyword>
<dbReference type="EMBL" id="JANIIK010000047">
    <property type="protein sequence ID" value="KAJ3601324.1"/>
    <property type="molecule type" value="Genomic_DNA"/>
</dbReference>
<evidence type="ECO:0000256" key="14">
    <source>
        <dbReference type="ARBA" id="ARBA00023121"/>
    </source>
</evidence>
<evidence type="ECO:0000313" key="28">
    <source>
        <dbReference type="EMBL" id="KAJ3601324.1"/>
    </source>
</evidence>
<dbReference type="GO" id="GO:0008289">
    <property type="term" value="F:lipid binding"/>
    <property type="evidence" value="ECO:0007669"/>
    <property type="project" value="UniProtKB-KW"/>
</dbReference>
<feature type="compositionally biased region" description="Acidic residues" evidence="26">
    <location>
        <begin position="606"/>
        <end position="617"/>
    </location>
</feature>
<keyword evidence="8" id="KW-0812">Transmembrane</keyword>
<evidence type="ECO:0000256" key="4">
    <source>
        <dbReference type="ARBA" id="ARBA00008157"/>
    </source>
</evidence>
<evidence type="ECO:0000256" key="5">
    <source>
        <dbReference type="ARBA" id="ARBA00020485"/>
    </source>
</evidence>
<dbReference type="GO" id="GO:0005789">
    <property type="term" value="C:endoplasmic reticulum membrane"/>
    <property type="evidence" value="ECO:0007669"/>
    <property type="project" value="UniProtKB-SubCell"/>
</dbReference>
<gene>
    <name evidence="28" type="ORF">NHX12_032295</name>
</gene>
<keyword evidence="18" id="KW-0804">Transcription</keyword>
<evidence type="ECO:0000256" key="11">
    <source>
        <dbReference type="ARBA" id="ARBA00022989"/>
    </source>
</evidence>
<evidence type="ECO:0000256" key="1">
    <source>
        <dbReference type="ARBA" id="ARBA00004123"/>
    </source>
</evidence>
<evidence type="ECO:0000256" key="23">
    <source>
        <dbReference type="ARBA" id="ARBA00030985"/>
    </source>
</evidence>
<evidence type="ECO:0000256" key="13">
    <source>
        <dbReference type="ARBA" id="ARBA00023098"/>
    </source>
</evidence>
<evidence type="ECO:0000256" key="15">
    <source>
        <dbReference type="ARBA" id="ARBA00023125"/>
    </source>
</evidence>
<evidence type="ECO:0000256" key="18">
    <source>
        <dbReference type="ARBA" id="ARBA00023163"/>
    </source>
</evidence>
<comment type="subcellular location">
    <subcellularLocation>
        <location evidence="3">Endoplasmic reticulum membrane</location>
        <topology evidence="3">Single-pass type II membrane protein</topology>
    </subcellularLocation>
    <subcellularLocation>
        <location evidence="2">Endoplasmic reticulum membrane</location>
        <topology evidence="2">Single-pass type III membrane protein</topology>
    </subcellularLocation>
    <subcellularLocation>
        <location evidence="1">Nucleus</location>
    </subcellularLocation>
</comment>
<name>A0A9Q0E5G7_9TELE</name>
<evidence type="ECO:0000256" key="6">
    <source>
        <dbReference type="ARBA" id="ARBA00022491"/>
    </source>
</evidence>
<feature type="compositionally biased region" description="Polar residues" evidence="26">
    <location>
        <begin position="493"/>
        <end position="503"/>
    </location>
</feature>
<evidence type="ECO:0000259" key="27">
    <source>
        <dbReference type="PROSITE" id="PS50217"/>
    </source>
</evidence>
<evidence type="ECO:0000256" key="25">
    <source>
        <dbReference type="SAM" id="Coils"/>
    </source>
</evidence>
<dbReference type="GO" id="GO:0005634">
    <property type="term" value="C:nucleus"/>
    <property type="evidence" value="ECO:0007669"/>
    <property type="project" value="UniProtKB-SubCell"/>
</dbReference>
<feature type="compositionally biased region" description="Polar residues" evidence="26">
    <location>
        <begin position="139"/>
        <end position="154"/>
    </location>
</feature>
<dbReference type="Gene3D" id="1.10.880.10">
    <property type="entry name" value="Transcription factor, Skn-1-like, DNA-binding domain"/>
    <property type="match status" value="1"/>
</dbReference>
<keyword evidence="11" id="KW-1133">Transmembrane helix</keyword>
<evidence type="ECO:0000313" key="29">
    <source>
        <dbReference type="Proteomes" id="UP001148018"/>
    </source>
</evidence>
<feature type="coiled-coil region" evidence="25">
    <location>
        <begin position="770"/>
        <end position="818"/>
    </location>
</feature>
<dbReference type="InterPro" id="IPR004827">
    <property type="entry name" value="bZIP"/>
</dbReference>
<keyword evidence="12" id="KW-0805">Transcription regulation</keyword>
<feature type="region of interest" description="Disordered" evidence="26">
    <location>
        <begin position="486"/>
        <end position="625"/>
    </location>
</feature>
<feature type="compositionally biased region" description="Polar residues" evidence="26">
    <location>
        <begin position="656"/>
        <end position="683"/>
    </location>
</feature>
<comment type="caution">
    <text evidence="28">The sequence shown here is derived from an EMBL/GenBank/DDBJ whole genome shotgun (WGS) entry which is preliminary data.</text>
</comment>
<dbReference type="Pfam" id="PF03131">
    <property type="entry name" value="bZIP_Maf"/>
    <property type="match status" value="1"/>
</dbReference>
<dbReference type="PROSITE" id="PS00036">
    <property type="entry name" value="BZIP_BASIC"/>
    <property type="match status" value="1"/>
</dbReference>
<dbReference type="GO" id="GO:0008203">
    <property type="term" value="P:cholesterol metabolic process"/>
    <property type="evidence" value="ECO:0007669"/>
    <property type="project" value="UniProtKB-KW"/>
</dbReference>
<dbReference type="PROSITE" id="PS50217">
    <property type="entry name" value="BZIP"/>
    <property type="match status" value="1"/>
</dbReference>
<organism evidence="28 29">
    <name type="scientific">Muraenolepis orangiensis</name>
    <name type="common">Patagonian moray cod</name>
    <dbReference type="NCBI Taxonomy" id="630683"/>
    <lineage>
        <taxon>Eukaryota</taxon>
        <taxon>Metazoa</taxon>
        <taxon>Chordata</taxon>
        <taxon>Craniata</taxon>
        <taxon>Vertebrata</taxon>
        <taxon>Euteleostomi</taxon>
        <taxon>Actinopterygii</taxon>
        <taxon>Neopterygii</taxon>
        <taxon>Teleostei</taxon>
        <taxon>Neoteleostei</taxon>
        <taxon>Acanthomorphata</taxon>
        <taxon>Zeiogadaria</taxon>
        <taxon>Gadariae</taxon>
        <taxon>Gadiformes</taxon>
        <taxon>Muraenolepidoidei</taxon>
        <taxon>Muraenolepididae</taxon>
        <taxon>Muraenolepis</taxon>
    </lineage>
</organism>
<dbReference type="AlphaFoldDB" id="A0A9Q0E5G7"/>
<feature type="compositionally biased region" description="Basic residues" evidence="26">
    <location>
        <begin position="857"/>
        <end position="866"/>
    </location>
</feature>
<dbReference type="SUPFAM" id="SSF47454">
    <property type="entry name" value="A DNA-binding domain in eukaryotic transcription factors"/>
    <property type="match status" value="1"/>
</dbReference>
<keyword evidence="14" id="KW-0446">Lipid-binding</keyword>
<reference evidence="28" key="1">
    <citation type="submission" date="2022-07" db="EMBL/GenBank/DDBJ databases">
        <title>Chromosome-level genome of Muraenolepis orangiensis.</title>
        <authorList>
            <person name="Kim J."/>
        </authorList>
    </citation>
    <scope>NUCLEOTIDE SEQUENCE</scope>
    <source>
        <strain evidence="28">KU_S4_2022</strain>
        <tissue evidence="28">Muscle</tissue>
    </source>
</reference>